<dbReference type="GO" id="GO:0003677">
    <property type="term" value="F:DNA binding"/>
    <property type="evidence" value="ECO:0007669"/>
    <property type="project" value="UniProtKB-KW"/>
</dbReference>
<dbReference type="Gene3D" id="3.40.50.2300">
    <property type="match status" value="1"/>
</dbReference>
<feature type="domain" description="Response regulatory" evidence="6">
    <location>
        <begin position="7"/>
        <end position="121"/>
    </location>
</feature>
<name>A0A3B1BWT1_9ZZZZ</name>
<dbReference type="CDD" id="cd17537">
    <property type="entry name" value="REC_FixJ"/>
    <property type="match status" value="1"/>
</dbReference>
<dbReference type="AlphaFoldDB" id="A0A3B1BWT1"/>
<dbReference type="InterPro" id="IPR011006">
    <property type="entry name" value="CheY-like_superfamily"/>
</dbReference>
<dbReference type="SMART" id="SM00448">
    <property type="entry name" value="REC"/>
    <property type="match status" value="1"/>
</dbReference>
<evidence type="ECO:0000256" key="1">
    <source>
        <dbReference type="ARBA" id="ARBA00022553"/>
    </source>
</evidence>
<keyword evidence="3" id="KW-0238">DNA-binding</keyword>
<accession>A0A3B1BWT1</accession>
<gene>
    <name evidence="7" type="ORF">MNBD_GAMMA25-133</name>
</gene>
<dbReference type="InterPro" id="IPR000792">
    <property type="entry name" value="Tscrpt_reg_LuxR_C"/>
</dbReference>
<keyword evidence="4" id="KW-0804">Transcription</keyword>
<dbReference type="InterPro" id="IPR036388">
    <property type="entry name" value="WH-like_DNA-bd_sf"/>
</dbReference>
<evidence type="ECO:0000259" key="5">
    <source>
        <dbReference type="PROSITE" id="PS50043"/>
    </source>
</evidence>
<protein>
    <submittedName>
        <fullName evidence="7">Tetrathionate reductase two-component response regulator</fullName>
    </submittedName>
</protein>
<evidence type="ECO:0000256" key="2">
    <source>
        <dbReference type="ARBA" id="ARBA00023015"/>
    </source>
</evidence>
<sequence>MDNQDFCIYIIDDDKGMRDSLAWLVKSDGYNAATFENAECFLDNLPGKELGCVIADIRMPGISGLELYQKLTQMEFQIPVIIITGHGDISMAVKALKDGVFDFVEKPFDDKIILDSIRMAVKFCEHHQEQHSIYEMLNDRFETLTSREKEVMDKIVLGMSNKQIAAALSISIKTVEVHRSRVMEKMQASSLAALVRMSLKL</sequence>
<feature type="domain" description="HTH luxR-type" evidence="5">
    <location>
        <begin position="137"/>
        <end position="201"/>
    </location>
</feature>
<dbReference type="FunFam" id="3.40.50.2300:FF:000018">
    <property type="entry name" value="DNA-binding transcriptional regulator NtrC"/>
    <property type="match status" value="1"/>
</dbReference>
<dbReference type="GO" id="GO:0000160">
    <property type="term" value="P:phosphorelay signal transduction system"/>
    <property type="evidence" value="ECO:0007669"/>
    <property type="project" value="InterPro"/>
</dbReference>
<keyword evidence="2" id="KW-0805">Transcription regulation</keyword>
<dbReference type="Pfam" id="PF00196">
    <property type="entry name" value="GerE"/>
    <property type="match status" value="1"/>
</dbReference>
<dbReference type="SMART" id="SM00421">
    <property type="entry name" value="HTH_LUXR"/>
    <property type="match status" value="1"/>
</dbReference>
<dbReference type="InterPro" id="IPR016032">
    <property type="entry name" value="Sig_transdc_resp-reg_C-effctor"/>
</dbReference>
<dbReference type="PROSITE" id="PS50043">
    <property type="entry name" value="HTH_LUXR_2"/>
    <property type="match status" value="1"/>
</dbReference>
<dbReference type="Pfam" id="PF00072">
    <property type="entry name" value="Response_reg"/>
    <property type="match status" value="1"/>
</dbReference>
<dbReference type="CDD" id="cd06170">
    <property type="entry name" value="LuxR_C_like"/>
    <property type="match status" value="1"/>
</dbReference>
<dbReference type="PRINTS" id="PR00038">
    <property type="entry name" value="HTHLUXR"/>
</dbReference>
<dbReference type="PROSITE" id="PS50110">
    <property type="entry name" value="RESPONSE_REGULATORY"/>
    <property type="match status" value="1"/>
</dbReference>
<proteinExistence type="predicted"/>
<organism evidence="7">
    <name type="scientific">hydrothermal vent metagenome</name>
    <dbReference type="NCBI Taxonomy" id="652676"/>
    <lineage>
        <taxon>unclassified sequences</taxon>
        <taxon>metagenomes</taxon>
        <taxon>ecological metagenomes</taxon>
    </lineage>
</organism>
<keyword evidence="1" id="KW-0597">Phosphoprotein</keyword>
<dbReference type="PANTHER" id="PTHR44688">
    <property type="entry name" value="DNA-BINDING TRANSCRIPTIONAL ACTIVATOR DEVR_DOSR"/>
    <property type="match status" value="1"/>
</dbReference>
<dbReference type="PANTHER" id="PTHR44688:SF16">
    <property type="entry name" value="DNA-BINDING TRANSCRIPTIONAL ACTIVATOR DEVR_DOSR"/>
    <property type="match status" value="1"/>
</dbReference>
<evidence type="ECO:0000256" key="4">
    <source>
        <dbReference type="ARBA" id="ARBA00023163"/>
    </source>
</evidence>
<evidence type="ECO:0000256" key="3">
    <source>
        <dbReference type="ARBA" id="ARBA00023125"/>
    </source>
</evidence>
<evidence type="ECO:0000259" key="6">
    <source>
        <dbReference type="PROSITE" id="PS50110"/>
    </source>
</evidence>
<dbReference type="Gene3D" id="1.10.10.10">
    <property type="entry name" value="Winged helix-like DNA-binding domain superfamily/Winged helix DNA-binding domain"/>
    <property type="match status" value="1"/>
</dbReference>
<dbReference type="GO" id="GO:0006355">
    <property type="term" value="P:regulation of DNA-templated transcription"/>
    <property type="evidence" value="ECO:0007669"/>
    <property type="project" value="InterPro"/>
</dbReference>
<dbReference type="SUPFAM" id="SSF52172">
    <property type="entry name" value="CheY-like"/>
    <property type="match status" value="1"/>
</dbReference>
<dbReference type="InterPro" id="IPR001789">
    <property type="entry name" value="Sig_transdc_resp-reg_receiver"/>
</dbReference>
<evidence type="ECO:0000313" key="7">
    <source>
        <dbReference type="EMBL" id="VAX09087.1"/>
    </source>
</evidence>
<dbReference type="EMBL" id="UOFY01000031">
    <property type="protein sequence ID" value="VAX09087.1"/>
    <property type="molecule type" value="Genomic_DNA"/>
</dbReference>
<dbReference type="PROSITE" id="PS00622">
    <property type="entry name" value="HTH_LUXR_1"/>
    <property type="match status" value="1"/>
</dbReference>
<reference evidence="7" key="1">
    <citation type="submission" date="2018-06" db="EMBL/GenBank/DDBJ databases">
        <authorList>
            <person name="Zhirakovskaya E."/>
        </authorList>
    </citation>
    <scope>NUCLEOTIDE SEQUENCE</scope>
</reference>
<dbReference type="SUPFAM" id="SSF46894">
    <property type="entry name" value="C-terminal effector domain of the bipartite response regulators"/>
    <property type="match status" value="1"/>
</dbReference>